<proteinExistence type="predicted"/>
<dbReference type="Gene3D" id="3.10.250.10">
    <property type="entry name" value="SRCR-like domain"/>
    <property type="match status" value="3"/>
</dbReference>
<dbReference type="Proteomes" id="UP000038040">
    <property type="component" value="Unplaced"/>
</dbReference>
<dbReference type="PANTHER" id="PTHR47653:SF1">
    <property type="entry name" value="DELETED IN MALIGNANT BRAIN TUMORS 1 PROTEIN"/>
    <property type="match status" value="1"/>
</dbReference>
<evidence type="ECO:0000313" key="7">
    <source>
        <dbReference type="EMBL" id="VDN51523.1"/>
    </source>
</evidence>
<dbReference type="PROSITE" id="PS00420">
    <property type="entry name" value="SRCR_1"/>
    <property type="match status" value="1"/>
</dbReference>
<dbReference type="SMART" id="SM00202">
    <property type="entry name" value="SR"/>
    <property type="match status" value="3"/>
</dbReference>
<feature type="domain" description="SRCR" evidence="6">
    <location>
        <begin position="117"/>
        <end position="224"/>
    </location>
</feature>
<dbReference type="InterPro" id="IPR001190">
    <property type="entry name" value="SRCR"/>
</dbReference>
<dbReference type="InterPro" id="IPR012334">
    <property type="entry name" value="Pectin_lyas_fold"/>
</dbReference>
<dbReference type="Gene3D" id="2.160.20.10">
    <property type="entry name" value="Single-stranded right-handed beta-helix, Pectin lyase-like"/>
    <property type="match status" value="4"/>
</dbReference>
<dbReference type="InterPro" id="IPR006626">
    <property type="entry name" value="PbH1"/>
</dbReference>
<dbReference type="GO" id="GO:0045217">
    <property type="term" value="P:cell-cell junction maintenance"/>
    <property type="evidence" value="ECO:0007669"/>
    <property type="project" value="TreeGrafter"/>
</dbReference>
<keyword evidence="9" id="KW-1185">Reference proteome</keyword>
<feature type="disulfide bond" evidence="5">
    <location>
        <begin position="187"/>
        <end position="197"/>
    </location>
</feature>
<protein>
    <submittedName>
        <fullName evidence="10">SRCR domain-containing protein</fullName>
    </submittedName>
</protein>
<dbReference type="Proteomes" id="UP000274756">
    <property type="component" value="Unassembled WGS sequence"/>
</dbReference>
<feature type="domain" description="SRCR" evidence="6">
    <location>
        <begin position="1007"/>
        <end position="1115"/>
    </location>
</feature>
<dbReference type="OrthoDB" id="5857313at2759"/>
<reference evidence="7 9" key="2">
    <citation type="submission" date="2018-11" db="EMBL/GenBank/DDBJ databases">
        <authorList>
            <consortium name="Pathogen Informatics"/>
        </authorList>
    </citation>
    <scope>NUCLEOTIDE SEQUENCE [LARGE SCALE GENOMIC DNA]</scope>
</reference>
<dbReference type="AlphaFoldDB" id="A0A158Q5A1"/>
<evidence type="ECO:0000313" key="8">
    <source>
        <dbReference type="Proteomes" id="UP000038040"/>
    </source>
</evidence>
<dbReference type="PANTHER" id="PTHR47653">
    <property type="entry name" value="PROTEIN BARK BEETLE"/>
    <property type="match status" value="1"/>
</dbReference>
<accession>A0A158Q5A1</accession>
<dbReference type="GO" id="GO:0016020">
    <property type="term" value="C:membrane"/>
    <property type="evidence" value="ECO:0007669"/>
    <property type="project" value="InterPro"/>
</dbReference>
<evidence type="ECO:0000256" key="2">
    <source>
        <dbReference type="ARBA" id="ARBA00022737"/>
    </source>
</evidence>
<evidence type="ECO:0000313" key="10">
    <source>
        <dbReference type="WBParaSite" id="DME_0000688201-mRNA-1"/>
    </source>
</evidence>
<comment type="caution">
    <text evidence="5">Lacks conserved residue(s) required for the propagation of feature annotation.</text>
</comment>
<dbReference type="SUPFAM" id="SSF51126">
    <property type="entry name" value="Pectin lyase-like"/>
    <property type="match status" value="2"/>
</dbReference>
<dbReference type="InterPro" id="IPR011050">
    <property type="entry name" value="Pectin_lyase_fold/virulence"/>
</dbReference>
<keyword evidence="3 5" id="KW-1015">Disulfide bond</keyword>
<dbReference type="PROSITE" id="PS50287">
    <property type="entry name" value="SRCR_2"/>
    <property type="match status" value="3"/>
</dbReference>
<feature type="disulfide bond" evidence="5">
    <location>
        <begin position="1081"/>
        <end position="1091"/>
    </location>
</feature>
<evidence type="ECO:0000256" key="5">
    <source>
        <dbReference type="PROSITE-ProRule" id="PRU00196"/>
    </source>
</evidence>
<evidence type="ECO:0000256" key="4">
    <source>
        <dbReference type="ARBA" id="ARBA00023180"/>
    </source>
</evidence>
<dbReference type="Pfam" id="PF00530">
    <property type="entry name" value="SRCR"/>
    <property type="match status" value="3"/>
</dbReference>
<dbReference type="InterPro" id="IPR053243">
    <property type="entry name" value="SJ_maturation_regulator"/>
</dbReference>
<dbReference type="WBParaSite" id="DME_0000688201-mRNA-1">
    <property type="protein sequence ID" value="DME_0000688201-mRNA-1"/>
    <property type="gene ID" value="DME_0000688201"/>
</dbReference>
<sequence length="2396" mass="273017">MLFIFVYVVTAVSFLYINYYKVKGESQSNEEVKNLIGGVYTNNITLFFRNSPYRVRSDVIVEKRATLTIETGVQIHFDTGVGLKIKGTIKAVGSEFARIQMLPYQETLAYDDQFPQFRLIDGPSVRQGRLQVKFRDRWRSVCTMLTNWTAVDFIAACRSIGYSNGGFWKWYNRNNDTYPFVMPQPMCFPGAKSLWDCGGFVNSGTIQLSENLCQGEDDVGMYCWGPPIFNGWFRHWKGIQILNSPFEFVYSDPDMVSVHKESLSRLEYVDIFYAGYDGASKNVTAALQIEGVAPILNGLSVKYSAQDGVHIYETSGPVLIANSTIVHNRGHGIAVVNTTDGRVFINNTVLENNYGDGVYYQQKAHELFLMRLEKKQIFYYEQQKPRLEMCTSHKIYDSYFFPHLVEAYLPNGTILEPNIPSPCWMIIDLPPRLKYTYTLQFLNIENYDSSSQEIKTHLLVCDANADSQSCLNERFRLPIINGVFPQSLSIRNSGHPILIILEHKKSGSIERILGDINILFNVHASVPGKAIYGLNITNSLIANNTGNGIRAMDIRERTALTNVSIIENEGIAGLLVKGGAADIWINASRIESNWGDGLNISYVGGSINVNGTSVINNRWRGCAFHQNTTAPFYALRQEVIFKGRPLNNIFYLRTLIIGNKWGGILFGNFCAPLHQKIQPKVIIVNWVELIANEYHPSIEVHSCQSDGMSSVLLDISGNRIEGGTGIGFRMEPAVNTIAVISNNQFLSNNNTALLIKNSAHPQLVHLPSEVTILKNSFKFNVGQSIVSIGLNENAPKQKMLFSQQNEVRENGVINPFPYLNPRSTPYAALVISSSNVIVRRNCFKNPRAAFEIATELSEHAKLIDARENNWGYPRPEMFMQRIFDQFNRYSLASVEINPFAAVCNHRKPHITLVQQYYRMFRKDTEPYILGGTIWENQDLIPGRYMINDDLNVVPGARLTVSPGTVLEFSNGVGMLIQGELIRTDMHGSDGPVIFTSRPFQLPKLQQIRLVDENDNSEVTAGRLEVLVNDQWGTVCNRSWTKQQALLACHQLGLIMDDEHFENWRIFPSKGSLPMVMDIIRCEEKEYDITKCRHDGVEHNIASSCAASQVVGIRCSEPRWAGVHYSLLANPPALTGQTSMHTWIIEKAGLYDFRIPKFSAALQIDWNYHSFHDITIRDNFWTGIDIIYNDLTRKPAIRNSLFENNRRHGVKIRSVGITIENVAIKNNGYAGFRYKPHVSHALQRDIVTWLEKKELAEMEANNIFFIPNNKLVSLSVHESQLNQRNFLVAKTTSDCPLHLLDPCKYELNLKAAGFEYGFSSKIIVASILSDEDMIFIDESARKEWSVRNDIIHFPIISSINELKLIYTRTYGIPQIIVLILFLDAQEYVDRFIHIHQSVISGNQYGVASSHYSNFVSPDGSILNRWSNEKLWFQKVNFTNSKASILWIHSPQHVVMNDTPIAKINYHIDNCSLSDNTGPLIETHRDLYSSANVFSWNFWSNTFENNENGGILIHLPDTYDLLSPITHSFVVTENRFLNNLNFALQLNGFYAFVNISSNNFTNNYAAGNSGIVELVGMEKSIIFERNRFESNWGHWMLKLKTLSQTQRSNIKAFIQYNYFLKNHFIRTIDDYVIMWPRSFAVGVFGTQLADVHFNRFRNVLLDFELVSGCKTTEVTERMNVTHNWWGMVNDVEISQRIFDFDDWNIFTIADFSPYYTSEELFINFWWNPGQLATSSYTEPSVHDLQGRMYESKTLKLNREKWHQFPFYYKPYRPYRIIKDLTIMPGATLTIEKGVEVHIWPNVRILVLGNLIADGTFWQPIRFKPINVTEYEEIRGLHIARYKRSIILSSRESEINQIASRIKQKRRDPWTGRDILYQQFIYRDYPYYQKFDVRLNGSSPSSGFLEIYNATSGRYVPSCDREFTLRNAQVVCHQLGLNHHNVYHWLTPRWDYNPKIRVLEFYMEPRECFGFEERLDKCALRMNGNLQLWQCIDNEHFNYIHCGPNKILNDDFVGNWGGIVFAEASLENQRQISEPDASILRHVEIIGGGFAHNETVGVSAIVLIQRSPLLENVNVTNSSMHGKLVITGMNITQNRGHGLTIWIFNHQGTGANPASTSGKLDIPYDIRGMVDMCSSRKSFHITSRIILFYKYDSFPVDCVKHFVEIGRNIAFWFLQVNIYNGSQVNLGRADSLAVYKDELFTQLLHRYNGSSLDFSSPLQSESHLALHFRGSAADSNYGFLAVVSVLPSSSPLKLVDEVIIRQSRLIQNDRGALSYSSAGEMGPSLLLEECSIQNNGYHLFGNITTSTHAVELHLHNTLMRGVLVSHNIGGVYIVGKTSSPIASLALVIKDCAFSYNVNATSLKFCGNGNQLYFFNRLSPYISLGHPYIMSPGYVNLRYV</sequence>
<evidence type="ECO:0000256" key="3">
    <source>
        <dbReference type="ARBA" id="ARBA00023157"/>
    </source>
</evidence>
<organism evidence="8 10">
    <name type="scientific">Dracunculus medinensis</name>
    <name type="common">Guinea worm</name>
    <dbReference type="NCBI Taxonomy" id="318479"/>
    <lineage>
        <taxon>Eukaryota</taxon>
        <taxon>Metazoa</taxon>
        <taxon>Ecdysozoa</taxon>
        <taxon>Nematoda</taxon>
        <taxon>Chromadorea</taxon>
        <taxon>Rhabditida</taxon>
        <taxon>Spirurina</taxon>
        <taxon>Dracunculoidea</taxon>
        <taxon>Dracunculidae</taxon>
        <taxon>Dracunculus</taxon>
    </lineage>
</organism>
<reference evidence="10" key="1">
    <citation type="submission" date="2016-04" db="UniProtKB">
        <authorList>
            <consortium name="WormBaseParasite"/>
        </authorList>
    </citation>
    <scope>IDENTIFICATION</scope>
</reference>
<dbReference type="InterPro" id="IPR036772">
    <property type="entry name" value="SRCR-like_dom_sf"/>
</dbReference>
<name>A0A158Q5A1_DRAME</name>
<evidence type="ECO:0000313" key="9">
    <source>
        <dbReference type="Proteomes" id="UP000274756"/>
    </source>
</evidence>
<dbReference type="SMART" id="SM00710">
    <property type="entry name" value="PbH1"/>
    <property type="match status" value="20"/>
</dbReference>
<evidence type="ECO:0000259" key="6">
    <source>
        <dbReference type="PROSITE" id="PS50287"/>
    </source>
</evidence>
<evidence type="ECO:0000256" key="1">
    <source>
        <dbReference type="ARBA" id="ARBA00022729"/>
    </source>
</evidence>
<keyword evidence="4" id="KW-0325">Glycoprotein</keyword>
<dbReference type="STRING" id="318479.A0A158Q5A1"/>
<feature type="disulfide bond" evidence="5">
    <location>
        <begin position="1965"/>
        <end position="1975"/>
    </location>
</feature>
<keyword evidence="2" id="KW-0677">Repeat</keyword>
<dbReference type="EMBL" id="UYYG01000023">
    <property type="protein sequence ID" value="VDN51523.1"/>
    <property type="molecule type" value="Genomic_DNA"/>
</dbReference>
<gene>
    <name evidence="7" type="ORF">DME_LOCUS1496</name>
</gene>
<dbReference type="SUPFAM" id="SSF56487">
    <property type="entry name" value="SRCR-like"/>
    <property type="match status" value="3"/>
</dbReference>
<keyword evidence="1" id="KW-0732">Signal</keyword>
<feature type="domain" description="SRCR" evidence="6">
    <location>
        <begin position="1890"/>
        <end position="2000"/>
    </location>
</feature>